<dbReference type="Proteomes" id="UP001419268">
    <property type="component" value="Unassembled WGS sequence"/>
</dbReference>
<feature type="repeat" description="PPR" evidence="3">
    <location>
        <begin position="376"/>
        <end position="410"/>
    </location>
</feature>
<dbReference type="InterPro" id="IPR011990">
    <property type="entry name" value="TPR-like_helical_dom_sf"/>
</dbReference>
<dbReference type="Pfam" id="PF07343">
    <property type="entry name" value="DUF1475"/>
    <property type="match status" value="2"/>
</dbReference>
<dbReference type="PANTHER" id="PTHR47926">
    <property type="entry name" value="PENTATRICOPEPTIDE REPEAT-CONTAINING PROTEIN"/>
    <property type="match status" value="1"/>
</dbReference>
<proteinExistence type="inferred from homology"/>
<dbReference type="GO" id="GO:0009451">
    <property type="term" value="P:RNA modification"/>
    <property type="evidence" value="ECO:0007669"/>
    <property type="project" value="InterPro"/>
</dbReference>
<dbReference type="Pfam" id="PF14432">
    <property type="entry name" value="DYW_deaminase"/>
    <property type="match status" value="1"/>
</dbReference>
<sequence>MASMSAGALKALFTLLGLLSLGHLIFTIYKDGLPFRKELITPIDLEVVVIMAVMALPSAHLPSDSASPYVQVEVRNCKTMRDLMLLHARRIKTGRIRDPFVAAEILKFCALDEQGDLQYARQVFDQMEQPNCFSWNTIMRACSDSEHQPLEAFVIFREMLQQEEVEPNRFTFPSVLKACAQMARIQEGKQVHGQIIKCGSGLDSDQFVLSNLVRLYMICGLTQDACRLFRKNAIKRAGSISEGTVVLWNVMVDGHIKNGDIVGGRRLFDEMPQRSVVSWNGMIAGYAQNGFFKEALEIFREMQLKGVNPNYVTLVSVLPAISRLGALELGKWVHAYAKKNKMEVDDVLGSALIDMYAKCGNIGKAVQLFHKLPQKNTITWSTIIGGLAMHGQARDALGYFSKMEQAGVKPSDVCYIGVLSACAHAGLVHEGRDYFNHMVKVSGLRPKLEHYGCMVDLLGRAGLLEEAEELILNMPIKPDDVIFKALLGACKMHGNVEMGKLVAESLMKLNPCDSGSYVALSNMYALLGNWDAVTKMRLMMKEIDIRKDPGCSWIEVDGMVHEFLVEDDLHPKAKEIHLMLEEMAEKLKLSGYNPDTNHVLLNIDEEEKESKLFYHSEKIAIAFGLVTTSHGTPLRIAKNLRICGDCHSSIKLISRIFNRRIVIRDRKRFHHFESGFCSCKDYWWMAATLVDFYICVFTLMVWVVYKETNWVDILIWIDLLICLGRDSERTNMFPYAVAVQLLFGALACSMLATLIYTIATDGSPFRRELLTTIAICTYIVIQLFQLSARDPLYLALLKNCGRQFKILTETVSKCRCPLLRDLKVISLDSEGDRGEKKFEGQKHLGLKFQLTLHCLSLLPLKSETKDLMKHSLQKIST</sequence>
<evidence type="ECO:0000259" key="5">
    <source>
        <dbReference type="Pfam" id="PF14432"/>
    </source>
</evidence>
<dbReference type="FunFam" id="1.25.40.10:FF:000470">
    <property type="entry name" value="Pentatricopeptide repeat-containing protein At5g66520"/>
    <property type="match status" value="1"/>
</dbReference>
<dbReference type="GO" id="GO:0008270">
    <property type="term" value="F:zinc ion binding"/>
    <property type="evidence" value="ECO:0007669"/>
    <property type="project" value="InterPro"/>
</dbReference>
<evidence type="ECO:0000313" key="6">
    <source>
        <dbReference type="EMBL" id="KAK9111154.1"/>
    </source>
</evidence>
<dbReference type="InterPro" id="IPR002885">
    <property type="entry name" value="PPR_rpt"/>
</dbReference>
<evidence type="ECO:0000256" key="1">
    <source>
        <dbReference type="ARBA" id="ARBA00006643"/>
    </source>
</evidence>
<dbReference type="FunFam" id="1.25.40.10:FF:000690">
    <property type="entry name" value="Pentatricopeptide repeat-containing protein"/>
    <property type="match status" value="1"/>
</dbReference>
<keyword evidence="4" id="KW-0812">Transmembrane</keyword>
<dbReference type="PROSITE" id="PS51375">
    <property type="entry name" value="PPR"/>
    <property type="match status" value="3"/>
</dbReference>
<feature type="domain" description="DYW" evidence="5">
    <location>
        <begin position="591"/>
        <end position="683"/>
    </location>
</feature>
<evidence type="ECO:0000256" key="3">
    <source>
        <dbReference type="PROSITE-ProRule" id="PRU00708"/>
    </source>
</evidence>
<feature type="transmembrane region" description="Helical" evidence="4">
    <location>
        <begin position="735"/>
        <end position="757"/>
    </location>
</feature>
<dbReference type="GO" id="GO:0003729">
    <property type="term" value="F:mRNA binding"/>
    <property type="evidence" value="ECO:0007669"/>
    <property type="project" value="UniProtKB-ARBA"/>
</dbReference>
<organism evidence="6 7">
    <name type="scientific">Stephania cephalantha</name>
    <dbReference type="NCBI Taxonomy" id="152367"/>
    <lineage>
        <taxon>Eukaryota</taxon>
        <taxon>Viridiplantae</taxon>
        <taxon>Streptophyta</taxon>
        <taxon>Embryophyta</taxon>
        <taxon>Tracheophyta</taxon>
        <taxon>Spermatophyta</taxon>
        <taxon>Magnoliopsida</taxon>
        <taxon>Ranunculales</taxon>
        <taxon>Menispermaceae</taxon>
        <taxon>Menispermoideae</taxon>
        <taxon>Cissampelideae</taxon>
        <taxon>Stephania</taxon>
    </lineage>
</organism>
<dbReference type="InterPro" id="IPR009943">
    <property type="entry name" value="DUF1475"/>
</dbReference>
<reference evidence="6 7" key="1">
    <citation type="submission" date="2024-01" db="EMBL/GenBank/DDBJ databases">
        <title>Genome assemblies of Stephania.</title>
        <authorList>
            <person name="Yang L."/>
        </authorList>
    </citation>
    <scope>NUCLEOTIDE SEQUENCE [LARGE SCALE GENOMIC DNA]</scope>
    <source>
        <strain evidence="6">JXDWG</strain>
        <tissue evidence="6">Leaf</tissue>
    </source>
</reference>
<dbReference type="PANTHER" id="PTHR47926:SF452">
    <property type="entry name" value="PENTATRICOPEPTIDE REPEAT-CONTAINING PROTEIN"/>
    <property type="match status" value="1"/>
</dbReference>
<comment type="caution">
    <text evidence="6">The sequence shown here is derived from an EMBL/GenBank/DDBJ whole genome shotgun (WGS) entry which is preliminary data.</text>
</comment>
<keyword evidence="2" id="KW-0677">Repeat</keyword>
<dbReference type="InterPro" id="IPR032867">
    <property type="entry name" value="DYW_dom"/>
</dbReference>
<keyword evidence="4" id="KW-1133">Transmembrane helix</keyword>
<feature type="transmembrane region" description="Helical" evidence="4">
    <location>
        <begin position="769"/>
        <end position="788"/>
    </location>
</feature>
<name>A0AAP0I9D3_9MAGN</name>
<feature type="repeat" description="PPR" evidence="3">
    <location>
        <begin position="275"/>
        <end position="309"/>
    </location>
</feature>
<keyword evidence="7" id="KW-1185">Reference proteome</keyword>
<feature type="transmembrane region" description="Helical" evidence="4">
    <location>
        <begin position="682"/>
        <end position="705"/>
    </location>
</feature>
<dbReference type="Pfam" id="PF13041">
    <property type="entry name" value="PPR_2"/>
    <property type="match status" value="2"/>
</dbReference>
<comment type="similarity">
    <text evidence="1">Belongs to the PPR family. PCMP-H subfamily.</text>
</comment>
<protein>
    <recommendedName>
        <fullName evidence="5">DYW domain-containing protein</fullName>
    </recommendedName>
</protein>
<dbReference type="Gene3D" id="1.25.40.10">
    <property type="entry name" value="Tetratricopeptide repeat domain"/>
    <property type="match status" value="3"/>
</dbReference>
<evidence type="ECO:0000313" key="7">
    <source>
        <dbReference type="Proteomes" id="UP001419268"/>
    </source>
</evidence>
<feature type="repeat" description="PPR" evidence="3">
    <location>
        <begin position="244"/>
        <end position="274"/>
    </location>
</feature>
<dbReference type="InterPro" id="IPR046848">
    <property type="entry name" value="E_motif"/>
</dbReference>
<dbReference type="NCBIfam" id="TIGR00756">
    <property type="entry name" value="PPR"/>
    <property type="match status" value="3"/>
</dbReference>
<evidence type="ECO:0000256" key="2">
    <source>
        <dbReference type="ARBA" id="ARBA00022737"/>
    </source>
</evidence>
<accession>A0AAP0I9D3</accession>
<dbReference type="AlphaFoldDB" id="A0AAP0I9D3"/>
<dbReference type="Pfam" id="PF20431">
    <property type="entry name" value="E_motif"/>
    <property type="match status" value="1"/>
</dbReference>
<gene>
    <name evidence="6" type="ORF">Scep_018673</name>
</gene>
<evidence type="ECO:0000256" key="4">
    <source>
        <dbReference type="SAM" id="Phobius"/>
    </source>
</evidence>
<dbReference type="Pfam" id="PF01535">
    <property type="entry name" value="PPR"/>
    <property type="match status" value="1"/>
</dbReference>
<dbReference type="FunFam" id="1.25.40.10:FF:000333">
    <property type="entry name" value="Pentatricopeptide repeat-containing protein"/>
    <property type="match status" value="1"/>
</dbReference>
<dbReference type="EMBL" id="JBBNAG010000008">
    <property type="protein sequence ID" value="KAK9111154.1"/>
    <property type="molecule type" value="Genomic_DNA"/>
</dbReference>
<keyword evidence="4" id="KW-0472">Membrane</keyword>
<dbReference type="InterPro" id="IPR046960">
    <property type="entry name" value="PPR_At4g14850-like_plant"/>
</dbReference>